<gene>
    <name evidence="6" type="primary">TSEN15</name>
</gene>
<protein>
    <submittedName>
        <fullName evidence="6">tRNA-splicing endonuclease subunit Sen15</fullName>
    </submittedName>
</protein>
<evidence type="ECO:0000256" key="2">
    <source>
        <dbReference type="ARBA" id="ARBA00022694"/>
    </source>
</evidence>
<keyword evidence="6" id="KW-0540">Nuclease</keyword>
<evidence type="ECO:0000313" key="6">
    <source>
        <dbReference type="RefSeq" id="XP_007426356.1"/>
    </source>
</evidence>
<dbReference type="GeneID" id="103059409"/>
<dbReference type="OMA" id="ICHPSYY"/>
<name>A0A9F2QWF1_PYTBI</name>
<dbReference type="Proteomes" id="UP000695026">
    <property type="component" value="Unplaced"/>
</dbReference>
<proteinExistence type="inferred from homology"/>
<dbReference type="OrthoDB" id="10002170at2759"/>
<keyword evidence="6" id="KW-0378">Hydrolase</keyword>
<reference evidence="6" key="1">
    <citation type="submission" date="2025-08" db="UniProtKB">
        <authorList>
            <consortium name="RefSeq"/>
        </authorList>
    </citation>
    <scope>IDENTIFICATION</scope>
    <source>
        <tissue evidence="6">Liver</tissue>
    </source>
</reference>
<dbReference type="GO" id="GO:0003676">
    <property type="term" value="F:nucleic acid binding"/>
    <property type="evidence" value="ECO:0007669"/>
    <property type="project" value="InterPro"/>
</dbReference>
<feature type="region of interest" description="Disordered" evidence="3">
    <location>
        <begin position="1"/>
        <end position="34"/>
    </location>
</feature>
<feature type="compositionally biased region" description="Basic residues" evidence="3">
    <location>
        <begin position="181"/>
        <end position="190"/>
    </location>
</feature>
<comment type="similarity">
    <text evidence="1">Belongs to the SEN15 family.</text>
</comment>
<dbReference type="InterPro" id="IPR011856">
    <property type="entry name" value="tRNA_endonuc-like_dom_sf"/>
</dbReference>
<keyword evidence="6" id="KW-0255">Endonuclease</keyword>
<keyword evidence="5" id="KW-1185">Reference proteome</keyword>
<dbReference type="SUPFAM" id="SSF53032">
    <property type="entry name" value="tRNA-intron endonuclease catalytic domain-like"/>
    <property type="match status" value="1"/>
</dbReference>
<dbReference type="CTD" id="116461"/>
<dbReference type="InterPro" id="IPR018593">
    <property type="entry name" value="tRNA-endonuc_su_Sen15"/>
</dbReference>
<dbReference type="PANTHER" id="PTHR28582">
    <property type="entry name" value="TRNA-SPLICING ENDONUCLEASE SUBUNIT SEN15"/>
    <property type="match status" value="1"/>
</dbReference>
<dbReference type="GO" id="GO:0006388">
    <property type="term" value="P:tRNA splicing, via endonucleolytic cleavage and ligation"/>
    <property type="evidence" value="ECO:0007669"/>
    <property type="project" value="InterPro"/>
</dbReference>
<dbReference type="AlphaFoldDB" id="A0A9F2QWF1"/>
<evidence type="ECO:0000256" key="1">
    <source>
        <dbReference type="ARBA" id="ARBA00006091"/>
    </source>
</evidence>
<feature type="region of interest" description="Disordered" evidence="3">
    <location>
        <begin position="168"/>
        <end position="190"/>
    </location>
</feature>
<dbReference type="KEGG" id="pbi:103059409"/>
<evidence type="ECO:0000313" key="5">
    <source>
        <dbReference type="Proteomes" id="UP000695026"/>
    </source>
</evidence>
<dbReference type="GO" id="GO:0004519">
    <property type="term" value="F:endonuclease activity"/>
    <property type="evidence" value="ECO:0007669"/>
    <property type="project" value="UniProtKB-KW"/>
</dbReference>
<dbReference type="GO" id="GO:0005634">
    <property type="term" value="C:nucleus"/>
    <property type="evidence" value="ECO:0007669"/>
    <property type="project" value="UniProtKB-ARBA"/>
</dbReference>
<keyword evidence="2" id="KW-0819">tRNA processing</keyword>
<dbReference type="RefSeq" id="XP_007426356.1">
    <property type="nucleotide sequence ID" value="XM_007426294.3"/>
</dbReference>
<organism evidence="5 6">
    <name type="scientific">Python bivittatus</name>
    <name type="common">Burmese python</name>
    <name type="synonym">Python molurus bivittatus</name>
    <dbReference type="NCBI Taxonomy" id="176946"/>
    <lineage>
        <taxon>Eukaryota</taxon>
        <taxon>Metazoa</taxon>
        <taxon>Chordata</taxon>
        <taxon>Craniata</taxon>
        <taxon>Vertebrata</taxon>
        <taxon>Euteleostomi</taxon>
        <taxon>Lepidosauria</taxon>
        <taxon>Squamata</taxon>
        <taxon>Bifurcata</taxon>
        <taxon>Unidentata</taxon>
        <taxon>Episquamata</taxon>
        <taxon>Toxicofera</taxon>
        <taxon>Serpentes</taxon>
        <taxon>Henophidia</taxon>
        <taxon>Pythonidae</taxon>
        <taxon>Python</taxon>
    </lineage>
</organism>
<accession>A0A9F2QWF1</accession>
<evidence type="ECO:0000259" key="4">
    <source>
        <dbReference type="Pfam" id="PF09631"/>
    </source>
</evidence>
<feature type="compositionally biased region" description="Basic and acidic residues" evidence="3">
    <location>
        <begin position="169"/>
        <end position="180"/>
    </location>
</feature>
<dbReference type="Pfam" id="PF09631">
    <property type="entry name" value="Sen15"/>
    <property type="match status" value="1"/>
</dbReference>
<sequence>MEAPESDSGDGAKEDGGSVAGRPGLFGQEKEAPKPGKWALRENWLVTHPTFTKMMSLEVADSRRVYAAFLVYLDLIEVRNWHEVSFAGLAEFQLVCLHGREKETEPLQVVVPTPAHVSFSHEKLRQIMKSTHIMQAKPDSPLSITLAIVETDSTIVYYKLTDGFVMPDPPDHPEDADSKQGKKKRKRLLR</sequence>
<dbReference type="PANTHER" id="PTHR28582:SF1">
    <property type="entry name" value="TRNA-SPLICING ENDONUCLEASE SUBUNIT SEN15"/>
    <property type="match status" value="1"/>
</dbReference>
<dbReference type="InterPro" id="IPR036167">
    <property type="entry name" value="tRNA_intron_Endo_cat-like_sf"/>
</dbReference>
<dbReference type="Gene3D" id="3.40.1350.10">
    <property type="match status" value="1"/>
</dbReference>
<evidence type="ECO:0000256" key="3">
    <source>
        <dbReference type="SAM" id="MobiDB-lite"/>
    </source>
</evidence>
<feature type="domain" description="tRNA-splicing endonuclease subunit Sen15" evidence="4">
    <location>
        <begin position="70"/>
        <end position="169"/>
    </location>
</feature>